<evidence type="ECO:0000313" key="2">
    <source>
        <dbReference type="EMBL" id="GFP89143.1"/>
    </source>
</evidence>
<evidence type="ECO:0000256" key="1">
    <source>
        <dbReference type="SAM" id="MobiDB-lite"/>
    </source>
</evidence>
<sequence length="89" mass="9787">SSFSQRRLESSTPGSPGSTIHRNSTNHLVDKSDESAAGTTLSPRKKNTPALFWEHPPALDPEVVGRMMQLIRDHIRGRGRATSNHITSL</sequence>
<feature type="non-terminal residue" evidence="2">
    <location>
        <position position="1"/>
    </location>
</feature>
<evidence type="ECO:0000313" key="3">
    <source>
        <dbReference type="Proteomes" id="UP000653305"/>
    </source>
</evidence>
<protein>
    <submittedName>
        <fullName evidence="2">Uncharacterized protein</fullName>
    </submittedName>
</protein>
<dbReference type="AlphaFoldDB" id="A0A830BZ91"/>
<dbReference type="EMBL" id="BMAC01000180">
    <property type="protein sequence ID" value="GFP89143.1"/>
    <property type="molecule type" value="Genomic_DNA"/>
</dbReference>
<keyword evidence="3" id="KW-1185">Reference proteome</keyword>
<accession>A0A830BZ91</accession>
<reference evidence="2" key="1">
    <citation type="submission" date="2020-07" db="EMBL/GenBank/DDBJ databases">
        <title>Ethylene signaling mediates host invasion by parasitic plants.</title>
        <authorList>
            <person name="Yoshida S."/>
        </authorList>
    </citation>
    <scope>NUCLEOTIDE SEQUENCE</scope>
    <source>
        <strain evidence="2">Okayama</strain>
    </source>
</reference>
<dbReference type="Proteomes" id="UP000653305">
    <property type="component" value="Unassembled WGS sequence"/>
</dbReference>
<name>A0A830BZ91_9LAMI</name>
<feature type="compositionally biased region" description="Polar residues" evidence="1">
    <location>
        <begin position="1"/>
        <end position="27"/>
    </location>
</feature>
<comment type="caution">
    <text evidence="2">The sequence shown here is derived from an EMBL/GenBank/DDBJ whole genome shotgun (WGS) entry which is preliminary data.</text>
</comment>
<proteinExistence type="predicted"/>
<gene>
    <name evidence="2" type="ORF">PHJA_001058000</name>
</gene>
<organism evidence="2 3">
    <name type="scientific">Phtheirospermum japonicum</name>
    <dbReference type="NCBI Taxonomy" id="374723"/>
    <lineage>
        <taxon>Eukaryota</taxon>
        <taxon>Viridiplantae</taxon>
        <taxon>Streptophyta</taxon>
        <taxon>Embryophyta</taxon>
        <taxon>Tracheophyta</taxon>
        <taxon>Spermatophyta</taxon>
        <taxon>Magnoliopsida</taxon>
        <taxon>eudicotyledons</taxon>
        <taxon>Gunneridae</taxon>
        <taxon>Pentapetalae</taxon>
        <taxon>asterids</taxon>
        <taxon>lamiids</taxon>
        <taxon>Lamiales</taxon>
        <taxon>Orobanchaceae</taxon>
        <taxon>Orobanchaceae incertae sedis</taxon>
        <taxon>Phtheirospermum</taxon>
    </lineage>
</organism>
<feature type="region of interest" description="Disordered" evidence="1">
    <location>
        <begin position="1"/>
        <end position="56"/>
    </location>
</feature>